<evidence type="ECO:0000313" key="2">
    <source>
        <dbReference type="Proteomes" id="UP000190198"/>
    </source>
</evidence>
<gene>
    <name evidence="1" type="ORF">BOW52_06370</name>
</gene>
<dbReference type="Proteomes" id="UP000190198">
    <property type="component" value="Unassembled WGS sequence"/>
</dbReference>
<accession>A0A1T2L4X2</accession>
<reference evidence="1 2" key="1">
    <citation type="submission" date="2016-11" db="EMBL/GenBank/DDBJ databases">
        <title>Mixed transmission modes and dynamic genome evolution in an obligate animal-bacterial symbiosis.</title>
        <authorList>
            <person name="Russell S.L."/>
            <person name="Corbett-Detig R.B."/>
            <person name="Cavanaugh C.M."/>
        </authorList>
    </citation>
    <scope>NUCLEOTIDE SEQUENCE [LARGE SCALE GENOMIC DNA]</scope>
    <source>
        <strain evidence="1">Sp-SM6</strain>
    </source>
</reference>
<dbReference type="EMBL" id="MPRK01000100">
    <property type="protein sequence ID" value="OOZ40111.1"/>
    <property type="molecule type" value="Genomic_DNA"/>
</dbReference>
<keyword evidence="2" id="KW-1185">Reference proteome</keyword>
<protein>
    <submittedName>
        <fullName evidence="1">Uncharacterized protein</fullName>
    </submittedName>
</protein>
<proteinExistence type="predicted"/>
<comment type="caution">
    <text evidence="1">The sequence shown here is derived from an EMBL/GenBank/DDBJ whole genome shotgun (WGS) entry which is preliminary data.</text>
</comment>
<dbReference type="RefSeq" id="WP_135568103.1">
    <property type="nucleotide sequence ID" value="NZ_MPRK01000100.1"/>
</dbReference>
<sequence>MLEYVFFHQQPMLQCCDFVRQRGLDPQMQDSSEDSLIVSLPEDSVDDNLADEIDNFYDSMMDLDHELFSDTVEPDSDDYQTAGVVVNLADGKTVYADVPGDLLKRVMEILSPQELGDFVNAIVDAVEKPDDRSLCQRK</sequence>
<dbReference type="AlphaFoldDB" id="A0A1T2L4X2"/>
<name>A0A1T2L4X2_9GAMM</name>
<evidence type="ECO:0000313" key="1">
    <source>
        <dbReference type="EMBL" id="OOZ40111.1"/>
    </source>
</evidence>
<organism evidence="1 2">
    <name type="scientific">Solemya elarraichensis gill symbiont</name>
    <dbReference type="NCBI Taxonomy" id="1918949"/>
    <lineage>
        <taxon>Bacteria</taxon>
        <taxon>Pseudomonadati</taxon>
        <taxon>Pseudomonadota</taxon>
        <taxon>Gammaproteobacteria</taxon>
        <taxon>sulfur-oxidizing symbionts</taxon>
    </lineage>
</organism>